<comment type="caution">
    <text evidence="1">The sequence shown here is derived from an EMBL/GenBank/DDBJ whole genome shotgun (WGS) entry which is preliminary data.</text>
</comment>
<protein>
    <submittedName>
        <fullName evidence="1">12023_t:CDS:1</fullName>
    </submittedName>
</protein>
<name>A0A9N8VFK5_9GLOM</name>
<reference evidence="1" key="1">
    <citation type="submission" date="2021-06" db="EMBL/GenBank/DDBJ databases">
        <authorList>
            <person name="Kallberg Y."/>
            <person name="Tangrot J."/>
            <person name="Rosling A."/>
        </authorList>
    </citation>
    <scope>NUCLEOTIDE SEQUENCE</scope>
    <source>
        <strain evidence="1">MA453B</strain>
    </source>
</reference>
<evidence type="ECO:0000313" key="1">
    <source>
        <dbReference type="EMBL" id="CAG8449520.1"/>
    </source>
</evidence>
<organism evidence="1 2">
    <name type="scientific">Dentiscutata erythropus</name>
    <dbReference type="NCBI Taxonomy" id="1348616"/>
    <lineage>
        <taxon>Eukaryota</taxon>
        <taxon>Fungi</taxon>
        <taxon>Fungi incertae sedis</taxon>
        <taxon>Mucoromycota</taxon>
        <taxon>Glomeromycotina</taxon>
        <taxon>Glomeromycetes</taxon>
        <taxon>Diversisporales</taxon>
        <taxon>Gigasporaceae</taxon>
        <taxon>Dentiscutata</taxon>
    </lineage>
</organism>
<dbReference type="AlphaFoldDB" id="A0A9N8VFK5"/>
<dbReference type="EMBL" id="CAJVPY010000094">
    <property type="protein sequence ID" value="CAG8449520.1"/>
    <property type="molecule type" value="Genomic_DNA"/>
</dbReference>
<keyword evidence="2" id="KW-1185">Reference proteome</keyword>
<gene>
    <name evidence="1" type="ORF">DERYTH_LOCUS431</name>
</gene>
<dbReference type="Proteomes" id="UP000789405">
    <property type="component" value="Unassembled WGS sequence"/>
</dbReference>
<proteinExistence type="predicted"/>
<sequence length="44" mass="5134">MLGNVCKKFVSRFIDEHGNADREILSVVIEEDEKDRERSLDILN</sequence>
<evidence type="ECO:0000313" key="2">
    <source>
        <dbReference type="Proteomes" id="UP000789405"/>
    </source>
</evidence>
<accession>A0A9N8VFK5</accession>